<proteinExistence type="inferred from homology"/>
<protein>
    <submittedName>
        <fullName evidence="7">Uncharacterized protein</fullName>
    </submittedName>
</protein>
<evidence type="ECO:0000256" key="1">
    <source>
        <dbReference type="ARBA" id="ARBA00004370"/>
    </source>
</evidence>
<reference evidence="7" key="4">
    <citation type="submission" date="2019-03" db="UniProtKB">
        <authorList>
            <consortium name="EnsemblPlants"/>
        </authorList>
    </citation>
    <scope>IDENTIFICATION</scope>
</reference>
<comment type="similarity">
    <text evidence="2">Belongs to the UPF0057 (PMP3) family.</text>
</comment>
<reference evidence="7" key="5">
    <citation type="journal article" date="2021" name="G3 (Bethesda)">
        <title>Aegilops tauschii genome assembly Aet v5.0 features greater sequence contiguity and improved annotation.</title>
        <authorList>
            <person name="Wang L."/>
            <person name="Zhu T."/>
            <person name="Rodriguez J.C."/>
            <person name="Deal K.R."/>
            <person name="Dubcovsky J."/>
            <person name="McGuire P.E."/>
            <person name="Lux T."/>
            <person name="Spannagl M."/>
            <person name="Mayer K.F.X."/>
            <person name="Baldrich P."/>
            <person name="Meyers B.C."/>
            <person name="Huo N."/>
            <person name="Gu Y.Q."/>
            <person name="Zhou H."/>
            <person name="Devos K.M."/>
            <person name="Bennetzen J.L."/>
            <person name="Unver T."/>
            <person name="Budak H."/>
            <person name="Gulick P.J."/>
            <person name="Galiba G."/>
            <person name="Kalapos B."/>
            <person name="Nelson D.R."/>
            <person name="Li P."/>
            <person name="You F.M."/>
            <person name="Luo M.C."/>
            <person name="Dvorak J."/>
        </authorList>
    </citation>
    <scope>NUCLEOTIDE SEQUENCE [LARGE SCALE GENOMIC DNA]</scope>
    <source>
        <strain evidence="7">cv. AL8/78</strain>
    </source>
</reference>
<organism evidence="7 8">
    <name type="scientific">Aegilops tauschii subsp. strangulata</name>
    <name type="common">Goatgrass</name>
    <dbReference type="NCBI Taxonomy" id="200361"/>
    <lineage>
        <taxon>Eukaryota</taxon>
        <taxon>Viridiplantae</taxon>
        <taxon>Streptophyta</taxon>
        <taxon>Embryophyta</taxon>
        <taxon>Tracheophyta</taxon>
        <taxon>Spermatophyta</taxon>
        <taxon>Magnoliopsida</taxon>
        <taxon>Liliopsida</taxon>
        <taxon>Poales</taxon>
        <taxon>Poaceae</taxon>
        <taxon>BOP clade</taxon>
        <taxon>Pooideae</taxon>
        <taxon>Triticodae</taxon>
        <taxon>Triticeae</taxon>
        <taxon>Triticinae</taxon>
        <taxon>Aegilops</taxon>
    </lineage>
</organism>
<evidence type="ECO:0000313" key="8">
    <source>
        <dbReference type="Proteomes" id="UP000015105"/>
    </source>
</evidence>
<dbReference type="EnsemblPlants" id="AET5Gv20837100.6">
    <property type="protein sequence ID" value="AET5Gv20837100.6"/>
    <property type="gene ID" value="AET5Gv20837100"/>
</dbReference>
<evidence type="ECO:0000256" key="3">
    <source>
        <dbReference type="ARBA" id="ARBA00022692"/>
    </source>
</evidence>
<evidence type="ECO:0000256" key="5">
    <source>
        <dbReference type="ARBA" id="ARBA00023136"/>
    </source>
</evidence>
<evidence type="ECO:0000256" key="4">
    <source>
        <dbReference type="ARBA" id="ARBA00022989"/>
    </source>
</evidence>
<dbReference type="InterPro" id="IPR000612">
    <property type="entry name" value="PMP3"/>
</dbReference>
<evidence type="ECO:0000313" key="7">
    <source>
        <dbReference type="EnsemblPlants" id="AET5Gv20837100.6"/>
    </source>
</evidence>
<dbReference type="Proteomes" id="UP000015105">
    <property type="component" value="Chromosome 5D"/>
</dbReference>
<dbReference type="Gramene" id="AET5Gv20837100.6">
    <property type="protein sequence ID" value="AET5Gv20837100.6"/>
    <property type="gene ID" value="AET5Gv20837100"/>
</dbReference>
<evidence type="ECO:0000256" key="2">
    <source>
        <dbReference type="ARBA" id="ARBA00009530"/>
    </source>
</evidence>
<sequence>SPSPMASRSCTFLEILLAVILPPLGVFLRYGCCSVSNPPPSSPLLGWMNPCWILIYSILITVLIGLFFLSALSRWSS</sequence>
<accession>A0A453LLY5</accession>
<dbReference type="Pfam" id="PF01679">
    <property type="entry name" value="Pmp3"/>
    <property type="match status" value="1"/>
</dbReference>
<evidence type="ECO:0000256" key="6">
    <source>
        <dbReference type="SAM" id="Phobius"/>
    </source>
</evidence>
<dbReference type="GO" id="GO:0016020">
    <property type="term" value="C:membrane"/>
    <property type="evidence" value="ECO:0007669"/>
    <property type="project" value="UniProtKB-SubCell"/>
</dbReference>
<reference evidence="8" key="1">
    <citation type="journal article" date="2014" name="Science">
        <title>Ancient hybridizations among the ancestral genomes of bread wheat.</title>
        <authorList>
            <consortium name="International Wheat Genome Sequencing Consortium,"/>
            <person name="Marcussen T."/>
            <person name="Sandve S.R."/>
            <person name="Heier L."/>
            <person name="Spannagl M."/>
            <person name="Pfeifer M."/>
            <person name="Jakobsen K.S."/>
            <person name="Wulff B.B."/>
            <person name="Steuernagel B."/>
            <person name="Mayer K.F."/>
            <person name="Olsen O.A."/>
        </authorList>
    </citation>
    <scope>NUCLEOTIDE SEQUENCE [LARGE SCALE GENOMIC DNA]</scope>
    <source>
        <strain evidence="8">cv. AL8/78</strain>
    </source>
</reference>
<keyword evidence="8" id="KW-1185">Reference proteome</keyword>
<comment type="subcellular location">
    <subcellularLocation>
        <location evidence="1">Membrane</location>
    </subcellularLocation>
</comment>
<dbReference type="AlphaFoldDB" id="A0A453LLY5"/>
<name>A0A453LLY5_AEGTS</name>
<keyword evidence="3 6" id="KW-0812">Transmembrane</keyword>
<feature type="transmembrane region" description="Helical" evidence="6">
    <location>
        <begin position="53"/>
        <end position="72"/>
    </location>
</feature>
<reference evidence="7" key="3">
    <citation type="journal article" date="2017" name="Nature">
        <title>Genome sequence of the progenitor of the wheat D genome Aegilops tauschii.</title>
        <authorList>
            <person name="Luo M.C."/>
            <person name="Gu Y.Q."/>
            <person name="Puiu D."/>
            <person name="Wang H."/>
            <person name="Twardziok S.O."/>
            <person name="Deal K.R."/>
            <person name="Huo N."/>
            <person name="Zhu T."/>
            <person name="Wang L."/>
            <person name="Wang Y."/>
            <person name="McGuire P.E."/>
            <person name="Liu S."/>
            <person name="Long H."/>
            <person name="Ramasamy R.K."/>
            <person name="Rodriguez J.C."/>
            <person name="Van S.L."/>
            <person name="Yuan L."/>
            <person name="Wang Z."/>
            <person name="Xia Z."/>
            <person name="Xiao L."/>
            <person name="Anderson O.D."/>
            <person name="Ouyang S."/>
            <person name="Liang Y."/>
            <person name="Zimin A.V."/>
            <person name="Pertea G."/>
            <person name="Qi P."/>
            <person name="Bennetzen J.L."/>
            <person name="Dai X."/>
            <person name="Dawson M.W."/>
            <person name="Muller H.G."/>
            <person name="Kugler K."/>
            <person name="Rivarola-Duarte L."/>
            <person name="Spannagl M."/>
            <person name="Mayer K.F.X."/>
            <person name="Lu F.H."/>
            <person name="Bevan M.W."/>
            <person name="Leroy P."/>
            <person name="Li P."/>
            <person name="You F.M."/>
            <person name="Sun Q."/>
            <person name="Liu Z."/>
            <person name="Lyons E."/>
            <person name="Wicker T."/>
            <person name="Salzberg S.L."/>
            <person name="Devos K.M."/>
            <person name="Dvorak J."/>
        </authorList>
    </citation>
    <scope>NUCLEOTIDE SEQUENCE [LARGE SCALE GENOMIC DNA]</scope>
    <source>
        <strain evidence="7">cv. AL8/78</strain>
    </source>
</reference>
<keyword evidence="5 6" id="KW-0472">Membrane</keyword>
<reference evidence="8" key="2">
    <citation type="journal article" date="2017" name="Nat. Plants">
        <title>The Aegilops tauschii genome reveals multiple impacts of transposons.</title>
        <authorList>
            <person name="Zhao G."/>
            <person name="Zou C."/>
            <person name="Li K."/>
            <person name="Wang K."/>
            <person name="Li T."/>
            <person name="Gao L."/>
            <person name="Zhang X."/>
            <person name="Wang H."/>
            <person name="Yang Z."/>
            <person name="Liu X."/>
            <person name="Jiang W."/>
            <person name="Mao L."/>
            <person name="Kong X."/>
            <person name="Jiao Y."/>
            <person name="Jia J."/>
        </authorList>
    </citation>
    <scope>NUCLEOTIDE SEQUENCE [LARGE SCALE GENOMIC DNA]</scope>
    <source>
        <strain evidence="8">cv. AL8/78</strain>
    </source>
</reference>
<dbReference type="PROSITE" id="PS01309">
    <property type="entry name" value="UPF0057"/>
    <property type="match status" value="1"/>
</dbReference>
<keyword evidence="4 6" id="KW-1133">Transmembrane helix</keyword>